<dbReference type="Proteomes" id="UP000267096">
    <property type="component" value="Unassembled WGS sequence"/>
</dbReference>
<organism evidence="4">
    <name type="scientific">Anisakis simplex</name>
    <name type="common">Herring worm</name>
    <dbReference type="NCBI Taxonomy" id="6269"/>
    <lineage>
        <taxon>Eukaryota</taxon>
        <taxon>Metazoa</taxon>
        <taxon>Ecdysozoa</taxon>
        <taxon>Nematoda</taxon>
        <taxon>Chromadorea</taxon>
        <taxon>Rhabditida</taxon>
        <taxon>Spirurina</taxon>
        <taxon>Ascaridomorpha</taxon>
        <taxon>Ascaridoidea</taxon>
        <taxon>Anisakidae</taxon>
        <taxon>Anisakis</taxon>
        <taxon>Anisakis simplex complex</taxon>
    </lineage>
</organism>
<evidence type="ECO:0000256" key="1">
    <source>
        <dbReference type="SAM" id="Coils"/>
    </source>
</evidence>
<gene>
    <name evidence="2" type="ORF">ASIM_LOCUS13230</name>
</gene>
<evidence type="ECO:0000313" key="3">
    <source>
        <dbReference type="Proteomes" id="UP000267096"/>
    </source>
</evidence>
<keyword evidence="3" id="KW-1185">Reference proteome</keyword>
<evidence type="ECO:0000313" key="4">
    <source>
        <dbReference type="WBParaSite" id="ASIM_0001380201-mRNA-1"/>
    </source>
</evidence>
<feature type="coiled-coil region" evidence="1">
    <location>
        <begin position="217"/>
        <end position="258"/>
    </location>
</feature>
<accession>A0A0M3JZ86</accession>
<dbReference type="OrthoDB" id="5872296at2759"/>
<dbReference type="WBParaSite" id="ASIM_0001380201-mRNA-1">
    <property type="protein sequence ID" value="ASIM_0001380201-mRNA-1"/>
    <property type="gene ID" value="ASIM_0001380201"/>
</dbReference>
<evidence type="ECO:0000313" key="2">
    <source>
        <dbReference type="EMBL" id="VDK49239.1"/>
    </source>
</evidence>
<reference evidence="2 3" key="2">
    <citation type="submission" date="2018-11" db="EMBL/GenBank/DDBJ databases">
        <authorList>
            <consortium name="Pathogen Informatics"/>
        </authorList>
    </citation>
    <scope>NUCLEOTIDE SEQUENCE [LARGE SCALE GENOMIC DNA]</scope>
</reference>
<protein>
    <submittedName>
        <fullName evidence="4">DUF4201 domain-containing protein</fullName>
    </submittedName>
</protein>
<proteinExistence type="predicted"/>
<sequence length="315" mass="37298">MTIKRLMQLKERKDALCLEIDELKKRVGLVEMERDRLQQFWTTAKCNLIKEKDFSIAVQKRYHNAATAHARQLALLKKQIRMLLLNTRTYCVASTQTDPILETEDRRSEGVQTVEELNREYVMDVVKKDDRELVEFIQQIIHERSVDRAEHRRALLELEQRLKDEHLIEIGKLRGEKLRDFEELSSSHRQKLSAINAKFLAEKELNAELECRMQREGQRLNQRVGALEDEVNGLKDDHIKYESEVRALRKENEALSSELQWRRVQSANRYRNMDIIKDLKEKLAKSDDLKEIVLGEYRKLEMERDALAKALNTRF</sequence>
<reference evidence="4" key="1">
    <citation type="submission" date="2017-02" db="UniProtKB">
        <authorList>
            <consortium name="WormBaseParasite"/>
        </authorList>
    </citation>
    <scope>IDENTIFICATION</scope>
</reference>
<keyword evidence="1" id="KW-0175">Coiled coil</keyword>
<name>A0A0M3JZ86_ANISI</name>
<dbReference type="EMBL" id="UYRR01031342">
    <property type="protein sequence ID" value="VDK49239.1"/>
    <property type="molecule type" value="Genomic_DNA"/>
</dbReference>
<dbReference type="AlphaFoldDB" id="A0A0M3JZ86"/>